<reference evidence="2" key="1">
    <citation type="submission" date="2014-11" db="EMBL/GenBank/DDBJ databases">
        <authorList>
            <person name="Otto D Thomas"/>
            <person name="Naeem Raeece"/>
        </authorList>
    </citation>
    <scope>NUCLEOTIDE SEQUENCE</scope>
</reference>
<name>A0A0G4G0X0_9ALVE</name>
<evidence type="ECO:0000256" key="1">
    <source>
        <dbReference type="SAM" id="MobiDB-lite"/>
    </source>
</evidence>
<feature type="region of interest" description="Disordered" evidence="1">
    <location>
        <begin position="1"/>
        <end position="185"/>
    </location>
</feature>
<dbReference type="EMBL" id="CDMZ01000777">
    <property type="protein sequence ID" value="CEM21277.1"/>
    <property type="molecule type" value="Genomic_DNA"/>
</dbReference>
<feature type="compositionally biased region" description="Pro residues" evidence="1">
    <location>
        <begin position="1"/>
        <end position="22"/>
    </location>
</feature>
<organism evidence="2">
    <name type="scientific">Chromera velia CCMP2878</name>
    <dbReference type="NCBI Taxonomy" id="1169474"/>
    <lineage>
        <taxon>Eukaryota</taxon>
        <taxon>Sar</taxon>
        <taxon>Alveolata</taxon>
        <taxon>Colpodellida</taxon>
        <taxon>Chromeraceae</taxon>
        <taxon>Chromera</taxon>
    </lineage>
</organism>
<dbReference type="AlphaFoldDB" id="A0A0G4G0X0"/>
<protein>
    <submittedName>
        <fullName evidence="2">Uncharacterized protein</fullName>
    </submittedName>
</protein>
<feature type="compositionally biased region" description="Basic and acidic residues" evidence="1">
    <location>
        <begin position="140"/>
        <end position="150"/>
    </location>
</feature>
<gene>
    <name evidence="2" type="ORF">Cvel_19596</name>
</gene>
<sequence length="454" mass="48204">MRPFINPPRPPLLPKESPPAPPDSGKKRKGSTGGRWDVRGGPPPVTEQEKEENPKHQPQAGGLKQKSSSSRPSFKGIVSLPLPPPPVEEAGGGSAQADQAGVSKRKEPSRGVEGGQERISGNFKESMEVSGRKAKKSKKCLSDQGDKSSDSDSDSDMQYSDADSSEPEFLGIFGDMRRGEGGATQSSDAILEEKTGFSSLEGEADEMRSACQKVGRSGAVEGGASGKAEPDVAAVTAAKQYEEPDFATAAAAAALHGMSTSLPPAVLWTKKMIARLHKVYKKTEMLRKAAREYKRRGGAILVEGASDKHFVKSLDEVLGSGWGKRGVGGPGQFRTGAFYLAWPPVRPATGSSKSGIPLFAWVFQDLGIPCCALFDFDAIITGEAAKVPEEDCFVWDDRTKNLEGAMGTSKSACGGLAIKPKPRDLASILTNEEKGVALRSFVSFLEKKGAIKPI</sequence>
<proteinExistence type="predicted"/>
<dbReference type="VEuPathDB" id="CryptoDB:Cvel_19596"/>
<accession>A0A0G4G0X0</accession>
<evidence type="ECO:0000313" key="2">
    <source>
        <dbReference type="EMBL" id="CEM21277.1"/>
    </source>
</evidence>